<dbReference type="AlphaFoldDB" id="A0A0B2VQ81"/>
<sequence length="145" mass="16742">MSFQQAGCGTGISKRYKMAEYFNDTEAMKKILAAKSNREVEKVANQIDGFDHASWNQKKQSVWEAGQRIKFEQTDWIAKLLCFELKSIRASDGSWKLKCKRAVQVFGTEYLSMCITDSPHPFHSDRLTQNENFSWHSVKFGHLNI</sequence>
<accession>A0A0B2VQ81</accession>
<dbReference type="Gene3D" id="1.10.357.40">
    <property type="entry name" value="YbiA-like"/>
    <property type="match status" value="1"/>
</dbReference>
<organism evidence="2 3">
    <name type="scientific">Toxocara canis</name>
    <name type="common">Canine roundworm</name>
    <dbReference type="NCBI Taxonomy" id="6265"/>
    <lineage>
        <taxon>Eukaryota</taxon>
        <taxon>Metazoa</taxon>
        <taxon>Ecdysozoa</taxon>
        <taxon>Nematoda</taxon>
        <taxon>Chromadorea</taxon>
        <taxon>Rhabditida</taxon>
        <taxon>Spirurina</taxon>
        <taxon>Ascaridomorpha</taxon>
        <taxon>Ascaridoidea</taxon>
        <taxon>Toxocaridae</taxon>
        <taxon>Toxocara</taxon>
    </lineage>
</organism>
<dbReference type="InterPro" id="IPR012816">
    <property type="entry name" value="NADAR"/>
</dbReference>
<proteinExistence type="predicted"/>
<evidence type="ECO:0000259" key="1">
    <source>
        <dbReference type="Pfam" id="PF08719"/>
    </source>
</evidence>
<gene>
    <name evidence="2" type="ORF">Tcan_09261</name>
</gene>
<evidence type="ECO:0000313" key="3">
    <source>
        <dbReference type="Proteomes" id="UP000031036"/>
    </source>
</evidence>
<comment type="caution">
    <text evidence="2">The sequence shown here is derived from an EMBL/GenBank/DDBJ whole genome shotgun (WGS) entry which is preliminary data.</text>
</comment>
<dbReference type="SUPFAM" id="SSF143990">
    <property type="entry name" value="YbiA-like"/>
    <property type="match status" value="1"/>
</dbReference>
<evidence type="ECO:0000313" key="2">
    <source>
        <dbReference type="EMBL" id="KHN85681.1"/>
    </source>
</evidence>
<reference evidence="2 3" key="1">
    <citation type="submission" date="2014-11" db="EMBL/GenBank/DDBJ databases">
        <title>Genetic blueprint of the zoonotic pathogen Toxocara canis.</title>
        <authorList>
            <person name="Zhu X.-Q."/>
            <person name="Korhonen P.K."/>
            <person name="Cai H."/>
            <person name="Young N.D."/>
            <person name="Nejsum P."/>
            <person name="von Samson-Himmelstjerna G."/>
            <person name="Boag P.R."/>
            <person name="Tan P."/>
            <person name="Li Q."/>
            <person name="Min J."/>
            <person name="Yang Y."/>
            <person name="Wang X."/>
            <person name="Fang X."/>
            <person name="Hall R.S."/>
            <person name="Hofmann A."/>
            <person name="Sternberg P.W."/>
            <person name="Jex A.R."/>
            <person name="Gasser R.B."/>
        </authorList>
    </citation>
    <scope>NUCLEOTIDE SEQUENCE [LARGE SCALE GENOMIC DNA]</scope>
    <source>
        <strain evidence="2">PN_DK_2014</strain>
    </source>
</reference>
<dbReference type="OrthoDB" id="206452at2759"/>
<name>A0A0B2VQ81_TOXCA</name>
<protein>
    <recommendedName>
        <fullName evidence="1">NADAR domain-containing protein</fullName>
    </recommendedName>
</protein>
<dbReference type="Proteomes" id="UP000031036">
    <property type="component" value="Unassembled WGS sequence"/>
</dbReference>
<dbReference type="Pfam" id="PF08719">
    <property type="entry name" value="NADAR"/>
    <property type="match status" value="1"/>
</dbReference>
<feature type="domain" description="NADAR" evidence="1">
    <location>
        <begin position="16"/>
        <end position="81"/>
    </location>
</feature>
<keyword evidence="3" id="KW-1185">Reference proteome</keyword>
<dbReference type="EMBL" id="JPKZ01000750">
    <property type="protein sequence ID" value="KHN85681.1"/>
    <property type="molecule type" value="Genomic_DNA"/>
</dbReference>
<dbReference type="STRING" id="6265.A0A0B2VQ81"/>
<dbReference type="InterPro" id="IPR037238">
    <property type="entry name" value="YbiA-like_sf"/>
</dbReference>